<dbReference type="Pfam" id="PF00106">
    <property type="entry name" value="adh_short"/>
    <property type="match status" value="1"/>
</dbReference>
<dbReference type="GO" id="GO:0005737">
    <property type="term" value="C:cytoplasm"/>
    <property type="evidence" value="ECO:0007669"/>
    <property type="project" value="TreeGrafter"/>
</dbReference>
<proteinExistence type="predicted"/>
<dbReference type="InterPro" id="IPR051468">
    <property type="entry name" value="Fungal_SecMetab_SDRs"/>
</dbReference>
<dbReference type="EMBL" id="SSFD01000106">
    <property type="protein sequence ID" value="TXH86528.1"/>
    <property type="molecule type" value="Genomic_DNA"/>
</dbReference>
<dbReference type="PRINTS" id="PR00081">
    <property type="entry name" value="GDHRDH"/>
</dbReference>
<dbReference type="InterPro" id="IPR036291">
    <property type="entry name" value="NAD(P)-bd_dom_sf"/>
</dbReference>
<organism evidence="1 2">
    <name type="scientific">Thauera aminoaromatica</name>
    <dbReference type="NCBI Taxonomy" id="164330"/>
    <lineage>
        <taxon>Bacteria</taxon>
        <taxon>Pseudomonadati</taxon>
        <taxon>Pseudomonadota</taxon>
        <taxon>Betaproteobacteria</taxon>
        <taxon>Rhodocyclales</taxon>
        <taxon>Zoogloeaceae</taxon>
        <taxon>Thauera</taxon>
    </lineage>
</organism>
<protein>
    <submittedName>
        <fullName evidence="1">SDR family NAD(P)-dependent oxidoreductase</fullName>
    </submittedName>
</protein>
<accession>A0A5C7SRQ9</accession>
<sequence>MSGGTSEAARAEVRMEEAGGRTLAVVVGGGGGVGAAVVAALREAGGHDEVLALGRRSSPALDLLDEASIAAAAAAVRARGVPTLVFDATGFLHGAGMEPEKSWRELDAAHLAHAFAINAIGPALLMKHFLPLLPRDRRAVFATLSARVGSIGDNRLGGWYAYRASKAALNQLVRTAAVELRRSRPQAICVALHPGTVDTGLSAPFAKSGLQVQAPAEAAARLLAVIEGLGPGDSGEFFDHRGEPVPW</sequence>
<dbReference type="AlphaFoldDB" id="A0A5C7SRQ9"/>
<gene>
    <name evidence="1" type="ORF">E6Q80_07415</name>
</gene>
<reference evidence="1 2" key="1">
    <citation type="submission" date="2018-09" db="EMBL/GenBank/DDBJ databases">
        <title>Metagenome Assembled Genomes from an Advanced Water Purification Facility.</title>
        <authorList>
            <person name="Stamps B.W."/>
            <person name="Spear J.R."/>
        </authorList>
    </citation>
    <scope>NUCLEOTIDE SEQUENCE [LARGE SCALE GENOMIC DNA]</scope>
    <source>
        <strain evidence="1">Bin_27_1</strain>
    </source>
</reference>
<dbReference type="RefSeq" id="WP_276657981.1">
    <property type="nucleotide sequence ID" value="NZ_JAYRXT010000498.1"/>
</dbReference>
<dbReference type="Gene3D" id="3.40.50.720">
    <property type="entry name" value="NAD(P)-binding Rossmann-like Domain"/>
    <property type="match status" value="1"/>
</dbReference>
<dbReference type="SUPFAM" id="SSF51735">
    <property type="entry name" value="NAD(P)-binding Rossmann-fold domains"/>
    <property type="match status" value="1"/>
</dbReference>
<name>A0A5C7SRQ9_THASP</name>
<comment type="caution">
    <text evidence="1">The sequence shown here is derived from an EMBL/GenBank/DDBJ whole genome shotgun (WGS) entry which is preliminary data.</text>
</comment>
<dbReference type="PANTHER" id="PTHR43544">
    <property type="entry name" value="SHORT-CHAIN DEHYDROGENASE/REDUCTASE"/>
    <property type="match status" value="1"/>
</dbReference>
<dbReference type="GO" id="GO:0016491">
    <property type="term" value="F:oxidoreductase activity"/>
    <property type="evidence" value="ECO:0007669"/>
    <property type="project" value="TreeGrafter"/>
</dbReference>
<dbReference type="PANTHER" id="PTHR43544:SF12">
    <property type="entry name" value="NAD(P)-BINDING ROSSMANN-FOLD SUPERFAMILY PROTEIN"/>
    <property type="match status" value="1"/>
</dbReference>
<dbReference type="InterPro" id="IPR002347">
    <property type="entry name" value="SDR_fam"/>
</dbReference>
<evidence type="ECO:0000313" key="2">
    <source>
        <dbReference type="Proteomes" id="UP000321192"/>
    </source>
</evidence>
<evidence type="ECO:0000313" key="1">
    <source>
        <dbReference type="EMBL" id="TXH86528.1"/>
    </source>
</evidence>
<dbReference type="Proteomes" id="UP000321192">
    <property type="component" value="Unassembled WGS sequence"/>
</dbReference>